<sequence length="116" mass="13152">MIGANKLPSGKSPIEDFLDSLSSKEAQKLTWVLSLIEEMETVSTKFYKQLSNCDGIIEVRAQIGKNNFRLLGFEDKGTFVVLTNGFKKKNQKVPKSEINLAQQRKTEYLSRGENHE</sequence>
<dbReference type="KEGG" id="sua:Saut_2055"/>
<keyword evidence="2" id="KW-1185">Reference proteome</keyword>
<dbReference type="EMBL" id="CP002205">
    <property type="protein sequence ID" value="ADN10098.1"/>
    <property type="molecule type" value="Genomic_DNA"/>
</dbReference>
<dbReference type="HOGENOM" id="CLU_122734_5_1_7"/>
<dbReference type="Pfam" id="PF05973">
    <property type="entry name" value="Gp49"/>
    <property type="match status" value="1"/>
</dbReference>
<dbReference type="eggNOG" id="COG4679">
    <property type="taxonomic scope" value="Bacteria"/>
</dbReference>
<dbReference type="AlphaFoldDB" id="E0URT4"/>
<name>E0URT4_SULAO</name>
<protein>
    <recommendedName>
        <fullName evidence="3">Type II toxin-antitoxin system RelE/ParE family toxin</fullName>
    </recommendedName>
</protein>
<dbReference type="OrthoDB" id="3233388at2"/>
<evidence type="ECO:0000313" key="1">
    <source>
        <dbReference type="EMBL" id="ADN10098.1"/>
    </source>
</evidence>
<evidence type="ECO:0000313" key="2">
    <source>
        <dbReference type="Proteomes" id="UP000007803"/>
    </source>
</evidence>
<proteinExistence type="predicted"/>
<dbReference type="InterPro" id="IPR009241">
    <property type="entry name" value="HigB-like"/>
</dbReference>
<evidence type="ECO:0008006" key="3">
    <source>
        <dbReference type="Google" id="ProtNLM"/>
    </source>
</evidence>
<reference evidence="2" key="1">
    <citation type="journal article" date="2010" name="Stand. Genomic Sci.">
        <title>Complete genome sequence of Sulfurimonas autotrophica type strain (OK10).</title>
        <authorList>
            <person name="Sikorski J."/>
            <person name="Munk C."/>
            <person name="Lapidus A."/>
            <person name="Djao O."/>
            <person name="Lucas S."/>
            <person name="Glavina Del Rio T."/>
            <person name="Nolan M."/>
            <person name="Tice H."/>
            <person name="Han C."/>
            <person name="Cheng J."/>
            <person name="Tapia R."/>
            <person name="Goodwin L."/>
            <person name="Pitluck S."/>
            <person name="Liolios K."/>
            <person name="Ivanova N."/>
            <person name="Mavromatis K."/>
            <person name="Mikhailova N."/>
            <person name="Pati A."/>
            <person name="Sims D."/>
            <person name="Meincke L."/>
            <person name="Brettin T."/>
            <person name="Detter J."/>
            <person name="Chen A."/>
            <person name="Palaniappan K."/>
            <person name="Land M."/>
            <person name="Hauser L."/>
            <person name="Chang Y."/>
            <person name="Jeffries C."/>
            <person name="Rohde M."/>
            <person name="Lang E."/>
            <person name="Spring S."/>
            <person name="Goker M."/>
            <person name="Woyke T."/>
            <person name="Bristow J."/>
            <person name="Eisen J."/>
            <person name="Markowitz V."/>
            <person name="Hugenholtz P."/>
            <person name="Kyrpides N."/>
            <person name="Klenk H."/>
        </authorList>
    </citation>
    <scope>NUCLEOTIDE SEQUENCE [LARGE SCALE GENOMIC DNA]</scope>
    <source>
        <strain evidence="2">ATCC BAA-671 / DSM 16294 / JCM 11897 / OK10</strain>
    </source>
</reference>
<dbReference type="STRING" id="563040.Saut_2055"/>
<dbReference type="Proteomes" id="UP000007803">
    <property type="component" value="Chromosome"/>
</dbReference>
<gene>
    <name evidence="1" type="ordered locus">Saut_2055</name>
</gene>
<accession>E0URT4</accession>
<organism evidence="1 2">
    <name type="scientific">Sulfurimonas autotrophica (strain ATCC BAA-671 / DSM 16294 / JCM 11897 / OK10)</name>
    <dbReference type="NCBI Taxonomy" id="563040"/>
    <lineage>
        <taxon>Bacteria</taxon>
        <taxon>Pseudomonadati</taxon>
        <taxon>Campylobacterota</taxon>
        <taxon>Epsilonproteobacteria</taxon>
        <taxon>Campylobacterales</taxon>
        <taxon>Sulfurimonadaceae</taxon>
        <taxon>Sulfurimonas</taxon>
    </lineage>
</organism>